<dbReference type="InterPro" id="IPR036812">
    <property type="entry name" value="NAD(P)_OxRdtase_dom_sf"/>
</dbReference>
<feature type="domain" description="NADP-dependent oxidoreductase" evidence="5">
    <location>
        <begin position="127"/>
        <end position="207"/>
    </location>
</feature>
<reference evidence="6" key="1">
    <citation type="submission" date="2022-11" db="EMBL/GenBank/DDBJ databases">
        <authorList>
            <person name="Scott C."/>
            <person name="Bruce N."/>
        </authorList>
    </citation>
    <scope>NUCLEOTIDE SEQUENCE</scope>
</reference>
<dbReference type="InterPro" id="IPR023210">
    <property type="entry name" value="NADP_OxRdtase_dom"/>
</dbReference>
<dbReference type="InterPro" id="IPR020471">
    <property type="entry name" value="AKR"/>
</dbReference>
<evidence type="ECO:0000256" key="1">
    <source>
        <dbReference type="ARBA" id="ARBA00007905"/>
    </source>
</evidence>
<evidence type="ECO:0000313" key="6">
    <source>
        <dbReference type="EMBL" id="CAI4212505.1"/>
    </source>
</evidence>
<dbReference type="SUPFAM" id="SSF51430">
    <property type="entry name" value="NAD(P)-linked oxidoreductase"/>
    <property type="match status" value="1"/>
</dbReference>
<evidence type="ECO:0000256" key="3">
    <source>
        <dbReference type="ARBA" id="ARBA00023002"/>
    </source>
</evidence>
<keyword evidence="7" id="KW-1185">Reference proteome</keyword>
<name>A0A9P1M9B4_9PEZI</name>
<dbReference type="Proteomes" id="UP000838763">
    <property type="component" value="Unassembled WGS sequence"/>
</dbReference>
<protein>
    <recommendedName>
        <fullName evidence="5">NADP-dependent oxidoreductase domain-containing protein</fullName>
    </recommendedName>
</protein>
<evidence type="ECO:0000259" key="5">
    <source>
        <dbReference type="Pfam" id="PF00248"/>
    </source>
</evidence>
<feature type="compositionally biased region" description="Polar residues" evidence="4">
    <location>
        <begin position="49"/>
        <end position="67"/>
    </location>
</feature>
<keyword evidence="3" id="KW-0560">Oxidoreductase</keyword>
<organism evidence="6 7">
    <name type="scientific">Parascedosporium putredinis</name>
    <dbReference type="NCBI Taxonomy" id="1442378"/>
    <lineage>
        <taxon>Eukaryota</taxon>
        <taxon>Fungi</taxon>
        <taxon>Dikarya</taxon>
        <taxon>Ascomycota</taxon>
        <taxon>Pezizomycotina</taxon>
        <taxon>Sordariomycetes</taxon>
        <taxon>Hypocreomycetidae</taxon>
        <taxon>Microascales</taxon>
        <taxon>Microascaceae</taxon>
        <taxon>Parascedosporium</taxon>
    </lineage>
</organism>
<dbReference type="Pfam" id="PF00248">
    <property type="entry name" value="Aldo_ket_red"/>
    <property type="match status" value="1"/>
</dbReference>
<dbReference type="InterPro" id="IPR018170">
    <property type="entry name" value="Aldo/ket_reductase_CS"/>
</dbReference>
<dbReference type="GO" id="GO:0016616">
    <property type="term" value="F:oxidoreductase activity, acting on the CH-OH group of donors, NAD or NADP as acceptor"/>
    <property type="evidence" value="ECO:0007669"/>
    <property type="project" value="UniProtKB-ARBA"/>
</dbReference>
<dbReference type="PANTHER" id="PTHR43827:SF3">
    <property type="entry name" value="NADP-DEPENDENT OXIDOREDUCTASE DOMAIN-CONTAINING PROTEIN"/>
    <property type="match status" value="1"/>
</dbReference>
<comment type="caution">
    <text evidence="6">The sequence shown here is derived from an EMBL/GenBank/DDBJ whole genome shotgun (WGS) entry which is preliminary data.</text>
</comment>
<sequence>MSASKIPTVKLNDGHEIPALAYGLGTARATRGGPRDESLIELTKRPSRPVSSTSTELKCTATKQNSAKPFANPASPLLPLRHNQILLLRQPSLPDFFRVPRQARPRLRRPLPHPPPLLRRRLRHQARPYDPAKLRATWADLQSLKADGKARSIGVSNFLREHLEVLVAAGGVIPAVNQIEFHPYLQHGDLLDFHRQHSITTSAYGPLTPIVRNVGLRWVIDSGVVAITTSSKEERLRNYIEKVPSFKLTDEEVKGIAEAGRQKHYRAFFLNRYTEDDRS</sequence>
<gene>
    <name evidence="6" type="ORF">PPNO1_LOCUS2261</name>
</gene>
<evidence type="ECO:0000256" key="2">
    <source>
        <dbReference type="ARBA" id="ARBA00022857"/>
    </source>
</evidence>
<proteinExistence type="inferred from homology"/>
<dbReference type="AlphaFoldDB" id="A0A9P1M9B4"/>
<dbReference type="PRINTS" id="PR00069">
    <property type="entry name" value="ALDKETRDTASE"/>
</dbReference>
<dbReference type="EMBL" id="CALLCH030000005">
    <property type="protein sequence ID" value="CAI4212505.1"/>
    <property type="molecule type" value="Genomic_DNA"/>
</dbReference>
<dbReference type="PANTHER" id="PTHR43827">
    <property type="entry name" value="2,5-DIKETO-D-GLUCONIC ACID REDUCTASE"/>
    <property type="match status" value="1"/>
</dbReference>
<dbReference type="PROSITE" id="PS00062">
    <property type="entry name" value="ALDOKETO_REDUCTASE_2"/>
    <property type="match status" value="1"/>
</dbReference>
<keyword evidence="2" id="KW-0521">NADP</keyword>
<feature type="region of interest" description="Disordered" evidence="4">
    <location>
        <begin position="44"/>
        <end position="72"/>
    </location>
</feature>
<evidence type="ECO:0000256" key="4">
    <source>
        <dbReference type="SAM" id="MobiDB-lite"/>
    </source>
</evidence>
<accession>A0A9P1M9B4</accession>
<evidence type="ECO:0000313" key="7">
    <source>
        <dbReference type="Proteomes" id="UP000838763"/>
    </source>
</evidence>
<comment type="similarity">
    <text evidence="1">Belongs to the aldo/keto reductase family.</text>
</comment>
<dbReference type="Gene3D" id="3.20.20.100">
    <property type="entry name" value="NADP-dependent oxidoreductase domain"/>
    <property type="match status" value="1"/>
</dbReference>
<dbReference type="OrthoDB" id="416253at2759"/>